<name>A0ABP3CJE2_9PSEU</name>
<evidence type="ECO:0000313" key="2">
    <source>
        <dbReference type="EMBL" id="GAA0207372.1"/>
    </source>
</evidence>
<reference evidence="3" key="1">
    <citation type="journal article" date="2019" name="Int. J. Syst. Evol. Microbiol.">
        <title>The Global Catalogue of Microorganisms (GCM) 10K type strain sequencing project: providing services to taxonomists for standard genome sequencing and annotation.</title>
        <authorList>
            <consortium name="The Broad Institute Genomics Platform"/>
            <consortium name="The Broad Institute Genome Sequencing Center for Infectious Disease"/>
            <person name="Wu L."/>
            <person name="Ma J."/>
        </authorList>
    </citation>
    <scope>NUCLEOTIDE SEQUENCE [LARGE SCALE GENOMIC DNA]</scope>
    <source>
        <strain evidence="3">JCM 3380</strain>
    </source>
</reference>
<accession>A0ABP3CJE2</accession>
<evidence type="ECO:0000256" key="1">
    <source>
        <dbReference type="SAM" id="SignalP"/>
    </source>
</evidence>
<dbReference type="Proteomes" id="UP001500416">
    <property type="component" value="Unassembled WGS sequence"/>
</dbReference>
<dbReference type="PROSITE" id="PS51257">
    <property type="entry name" value="PROKAR_LIPOPROTEIN"/>
    <property type="match status" value="1"/>
</dbReference>
<dbReference type="EMBL" id="BAAABU010000001">
    <property type="protein sequence ID" value="GAA0207372.1"/>
    <property type="molecule type" value="Genomic_DNA"/>
</dbReference>
<sequence length="44" mass="4523">MRAALLVAALLTSLVACRGEAVPDPGLDEVEATLSSIEAEVDEP</sequence>
<keyword evidence="3" id="KW-1185">Reference proteome</keyword>
<organism evidence="2 3">
    <name type="scientific">Saccharothrix mutabilis subsp. mutabilis</name>
    <dbReference type="NCBI Taxonomy" id="66855"/>
    <lineage>
        <taxon>Bacteria</taxon>
        <taxon>Bacillati</taxon>
        <taxon>Actinomycetota</taxon>
        <taxon>Actinomycetes</taxon>
        <taxon>Pseudonocardiales</taxon>
        <taxon>Pseudonocardiaceae</taxon>
        <taxon>Saccharothrix</taxon>
    </lineage>
</organism>
<keyword evidence="1" id="KW-0732">Signal</keyword>
<evidence type="ECO:0000313" key="3">
    <source>
        <dbReference type="Proteomes" id="UP001500416"/>
    </source>
</evidence>
<comment type="caution">
    <text evidence="2">The sequence shown here is derived from an EMBL/GenBank/DDBJ whole genome shotgun (WGS) entry which is preliminary data.</text>
</comment>
<gene>
    <name evidence="2" type="ORF">GCM10010492_01120</name>
</gene>
<proteinExistence type="predicted"/>
<feature type="chain" id="PRO_5045355185" evidence="1">
    <location>
        <begin position="19"/>
        <end position="44"/>
    </location>
</feature>
<dbReference type="RefSeq" id="WP_343931534.1">
    <property type="nucleotide sequence ID" value="NZ_BAAABU010000001.1"/>
</dbReference>
<protein>
    <submittedName>
        <fullName evidence="2">Uncharacterized protein</fullName>
    </submittedName>
</protein>
<feature type="signal peptide" evidence="1">
    <location>
        <begin position="1"/>
        <end position="18"/>
    </location>
</feature>